<evidence type="ECO:0000313" key="1">
    <source>
        <dbReference type="EMBL" id="MDG1640991.1"/>
    </source>
</evidence>
<name>A0ABT6E6L0_9ENTR</name>
<protein>
    <submittedName>
        <fullName evidence="1">Uncharacterized protein</fullName>
    </submittedName>
</protein>
<proteinExistence type="predicted"/>
<evidence type="ECO:0000313" key="2">
    <source>
        <dbReference type="Proteomes" id="UP001075001"/>
    </source>
</evidence>
<accession>A0ABT6E6L0</accession>
<comment type="caution">
    <text evidence="1">The sequence shown here is derived from an EMBL/GenBank/DDBJ whole genome shotgun (WGS) entry which is preliminary data.</text>
</comment>
<dbReference type="Proteomes" id="UP001075001">
    <property type="component" value="Unassembled WGS sequence"/>
</dbReference>
<keyword evidence="2" id="KW-1185">Reference proteome</keyword>
<dbReference type="RefSeq" id="WP_260611079.1">
    <property type="nucleotide sequence ID" value="NZ_CABGGQ010000065.1"/>
</dbReference>
<reference evidence="1" key="1">
    <citation type="submission" date="2023-03" db="EMBL/GenBank/DDBJ databases">
        <title>identification of new KPC variant in Klebsiella huaxiensis from the Hospital Sewage Samples in China.</title>
        <authorList>
            <person name="Wu Y."/>
        </authorList>
    </citation>
    <scope>NUCLEOTIDE SEQUENCE</scope>
    <source>
        <strain evidence="1">ZR-9</strain>
    </source>
</reference>
<dbReference type="EMBL" id="JAPQEX020000001">
    <property type="protein sequence ID" value="MDG1640991.1"/>
    <property type="molecule type" value="Genomic_DNA"/>
</dbReference>
<sequence length="44" mass="4592">MAVDALPGLQVSSRLRAGSPDRRFSAASGELRATLSQATKTSQC</sequence>
<organism evidence="1 2">
    <name type="scientific">Klebsiella huaxiensis</name>
    <dbReference type="NCBI Taxonomy" id="2153354"/>
    <lineage>
        <taxon>Bacteria</taxon>
        <taxon>Pseudomonadati</taxon>
        <taxon>Pseudomonadota</taxon>
        <taxon>Gammaproteobacteria</taxon>
        <taxon>Enterobacterales</taxon>
        <taxon>Enterobacteriaceae</taxon>
        <taxon>Klebsiella/Raoultella group</taxon>
        <taxon>Klebsiella</taxon>
    </lineage>
</organism>
<gene>
    <name evidence="1" type="ORF">OXR69_003680</name>
</gene>